<feature type="region of interest" description="Disordered" evidence="1">
    <location>
        <begin position="1"/>
        <end position="31"/>
    </location>
</feature>
<organism evidence="2 3">
    <name type="scientific">Clydaea vesicula</name>
    <dbReference type="NCBI Taxonomy" id="447962"/>
    <lineage>
        <taxon>Eukaryota</taxon>
        <taxon>Fungi</taxon>
        <taxon>Fungi incertae sedis</taxon>
        <taxon>Chytridiomycota</taxon>
        <taxon>Chytridiomycota incertae sedis</taxon>
        <taxon>Chytridiomycetes</taxon>
        <taxon>Lobulomycetales</taxon>
        <taxon>Lobulomycetaceae</taxon>
        <taxon>Clydaea</taxon>
    </lineage>
</organism>
<sequence>MEKGKGKGKQILSNNSEIKKKTKNSLQQSNFTDEQSNFLIEELKEFSSFKRNVAVEETEDVVKEKTWTDLAGGNNNRHTNNCDVISNYSGSYDSDEDSECSSRNSSHTFSVGSCTSKESQRFSRAMGFPWELSRGRFVSSCGCSFSDKSQMSGCDDDESDDGGDDSEEYKAPMYLNSSRRGSKSSTHHCKEYTSATKKRNLKKKVFLQRSKSNDDVRDLVAEKYNLSNSNSKVKNINGGNYYCGSRRGSEGIGQHLPVQKYLDQQQQYLSFNQRENQYQSLQQPYSNISQQHLHYGGKDTFNPTRRFSSIVSGEKNNQKTTIGFRRQFYFGSSISNSSTQIIQQQKSLKKVKSNNKPQFSNDTNLNSNSSGGNASCIETQGKFGVKQLINLWKDSAFFSSKNKLDSFKSKSELSDVVVNNENYEKVDPENHKIVEAKG</sequence>
<comment type="caution">
    <text evidence="2">The sequence shown here is derived from an EMBL/GenBank/DDBJ whole genome shotgun (WGS) entry which is preliminary data.</text>
</comment>
<name>A0AAD5Y171_9FUNG</name>
<evidence type="ECO:0000313" key="2">
    <source>
        <dbReference type="EMBL" id="KAJ3222013.1"/>
    </source>
</evidence>
<feature type="compositionally biased region" description="Acidic residues" evidence="1">
    <location>
        <begin position="154"/>
        <end position="167"/>
    </location>
</feature>
<keyword evidence="3" id="KW-1185">Reference proteome</keyword>
<gene>
    <name evidence="2" type="ORF">HK099_002794</name>
</gene>
<evidence type="ECO:0000256" key="1">
    <source>
        <dbReference type="SAM" id="MobiDB-lite"/>
    </source>
</evidence>
<dbReference type="AlphaFoldDB" id="A0AAD5Y171"/>
<feature type="region of interest" description="Disordered" evidence="1">
    <location>
        <begin position="353"/>
        <end position="372"/>
    </location>
</feature>
<protein>
    <submittedName>
        <fullName evidence="2">Uncharacterized protein</fullName>
    </submittedName>
</protein>
<reference evidence="2" key="1">
    <citation type="submission" date="2020-05" db="EMBL/GenBank/DDBJ databases">
        <title>Phylogenomic resolution of chytrid fungi.</title>
        <authorList>
            <person name="Stajich J.E."/>
            <person name="Amses K."/>
            <person name="Simmons R."/>
            <person name="Seto K."/>
            <person name="Myers J."/>
            <person name="Bonds A."/>
            <person name="Quandt C.A."/>
            <person name="Barry K."/>
            <person name="Liu P."/>
            <person name="Grigoriev I."/>
            <person name="Longcore J.E."/>
            <person name="James T.Y."/>
        </authorList>
    </citation>
    <scope>NUCLEOTIDE SEQUENCE</scope>
    <source>
        <strain evidence="2">JEL0476</strain>
    </source>
</reference>
<accession>A0AAD5Y171</accession>
<dbReference type="Proteomes" id="UP001211065">
    <property type="component" value="Unassembled WGS sequence"/>
</dbReference>
<feature type="compositionally biased region" description="Low complexity" evidence="1">
    <location>
        <begin position="354"/>
        <end position="372"/>
    </location>
</feature>
<feature type="region of interest" description="Disordered" evidence="1">
    <location>
        <begin position="147"/>
        <end position="196"/>
    </location>
</feature>
<proteinExistence type="predicted"/>
<evidence type="ECO:0000313" key="3">
    <source>
        <dbReference type="Proteomes" id="UP001211065"/>
    </source>
</evidence>
<dbReference type="EMBL" id="JADGJW010000196">
    <property type="protein sequence ID" value="KAJ3222013.1"/>
    <property type="molecule type" value="Genomic_DNA"/>
</dbReference>